<dbReference type="OrthoDB" id="9800865at2"/>
<reference evidence="5 6" key="1">
    <citation type="submission" date="2019-06" db="EMBL/GenBank/DDBJ databases">
        <title>Sequencing the genomes of 1000 actinobacteria strains.</title>
        <authorList>
            <person name="Klenk H.-P."/>
        </authorList>
    </citation>
    <scope>NUCLEOTIDE SEQUENCE [LARGE SCALE GENOMIC DNA]</scope>
    <source>
        <strain evidence="5 6">DSM 45885</strain>
    </source>
</reference>
<organism evidence="5 6">
    <name type="scientific">Micromonospora taraxaci</name>
    <dbReference type="NCBI Taxonomy" id="1316803"/>
    <lineage>
        <taxon>Bacteria</taxon>
        <taxon>Bacillati</taxon>
        <taxon>Actinomycetota</taxon>
        <taxon>Actinomycetes</taxon>
        <taxon>Micromonosporales</taxon>
        <taxon>Micromonosporaceae</taxon>
        <taxon>Micromonospora</taxon>
    </lineage>
</organism>
<dbReference type="Proteomes" id="UP000317685">
    <property type="component" value="Unassembled WGS sequence"/>
</dbReference>
<dbReference type="Pfam" id="PF01872">
    <property type="entry name" value="RibD_C"/>
    <property type="match status" value="1"/>
</dbReference>
<dbReference type="GeneID" id="300128684"/>
<protein>
    <submittedName>
        <fullName evidence="5">5-amino-6-(5-phosphoribosylamino)uracil reductase</fullName>
    </submittedName>
</protein>
<sequence length="240" mass="25779">MSGRSESTRPYVLLSCAASIDGYIDDASDQRLLLSNEDDLDRVDAVRASCDAILVGAGTVRRDDPRLLVRSADRRAERVATGRPESPAKVTLTAQGDLDPTARFFTAGESTRLVYCATGAVEKARERLGHLATVVDAGEPVDPGWMLSDLATRGVRRLMVEGGGTVHAQFLAAGLADELHLVVAPFFVGDGRAPRFVGEGRFPWHPGRRARLAEARQIGDVVLLRYALSDRCPADDAPAA</sequence>
<proteinExistence type="predicted"/>
<dbReference type="InterPro" id="IPR050765">
    <property type="entry name" value="Riboflavin_Biosynth_HTPR"/>
</dbReference>
<evidence type="ECO:0000256" key="3">
    <source>
        <dbReference type="ARBA" id="ARBA00023002"/>
    </source>
</evidence>
<evidence type="ECO:0000313" key="5">
    <source>
        <dbReference type="EMBL" id="TWG17788.1"/>
    </source>
</evidence>
<dbReference type="PANTHER" id="PTHR38011:SF7">
    <property type="entry name" value="2,5-DIAMINO-6-RIBOSYLAMINO-4(3H)-PYRIMIDINONE 5'-PHOSPHATE REDUCTASE"/>
    <property type="match status" value="1"/>
</dbReference>
<dbReference type="GO" id="GO:0009231">
    <property type="term" value="P:riboflavin biosynthetic process"/>
    <property type="evidence" value="ECO:0007669"/>
    <property type="project" value="InterPro"/>
</dbReference>
<dbReference type="InterPro" id="IPR002734">
    <property type="entry name" value="RibDG_C"/>
</dbReference>
<dbReference type="RefSeq" id="WP_145781050.1">
    <property type="nucleotide sequence ID" value="NZ_JBMVBS010000004.1"/>
</dbReference>
<dbReference type="SUPFAM" id="SSF53597">
    <property type="entry name" value="Dihydrofolate reductase-like"/>
    <property type="match status" value="1"/>
</dbReference>
<dbReference type="Gene3D" id="3.40.430.10">
    <property type="entry name" value="Dihydrofolate Reductase, subunit A"/>
    <property type="match status" value="1"/>
</dbReference>
<keyword evidence="6" id="KW-1185">Reference proteome</keyword>
<dbReference type="GO" id="GO:0008703">
    <property type="term" value="F:5-amino-6-(5-phosphoribosylamino)uracil reductase activity"/>
    <property type="evidence" value="ECO:0007669"/>
    <property type="project" value="InterPro"/>
</dbReference>
<name>A0A561W1S3_9ACTN</name>
<gene>
    <name evidence="5" type="ORF">FHU34_113130</name>
</gene>
<keyword evidence="3" id="KW-0560">Oxidoreductase</keyword>
<dbReference type="EMBL" id="VIWZ01000001">
    <property type="protein sequence ID" value="TWG17788.1"/>
    <property type="molecule type" value="Genomic_DNA"/>
</dbReference>
<evidence type="ECO:0000256" key="1">
    <source>
        <dbReference type="ARBA" id="ARBA00005104"/>
    </source>
</evidence>
<comment type="caution">
    <text evidence="5">The sequence shown here is derived from an EMBL/GenBank/DDBJ whole genome shotgun (WGS) entry which is preliminary data.</text>
</comment>
<dbReference type="PANTHER" id="PTHR38011">
    <property type="entry name" value="DIHYDROFOLATE REDUCTASE FAMILY PROTEIN (AFU_ORTHOLOGUE AFUA_8G06820)"/>
    <property type="match status" value="1"/>
</dbReference>
<dbReference type="AlphaFoldDB" id="A0A561W1S3"/>
<accession>A0A561W1S3</accession>
<keyword evidence="2" id="KW-0521">NADP</keyword>
<feature type="domain" description="Bacterial bifunctional deaminase-reductase C-terminal" evidence="4">
    <location>
        <begin position="10"/>
        <end position="223"/>
    </location>
</feature>
<comment type="pathway">
    <text evidence="1">Cofactor biosynthesis; riboflavin biosynthesis.</text>
</comment>
<evidence type="ECO:0000259" key="4">
    <source>
        <dbReference type="Pfam" id="PF01872"/>
    </source>
</evidence>
<evidence type="ECO:0000256" key="2">
    <source>
        <dbReference type="ARBA" id="ARBA00022857"/>
    </source>
</evidence>
<evidence type="ECO:0000313" key="6">
    <source>
        <dbReference type="Proteomes" id="UP000317685"/>
    </source>
</evidence>
<dbReference type="InterPro" id="IPR024072">
    <property type="entry name" value="DHFR-like_dom_sf"/>
</dbReference>